<evidence type="ECO:0000313" key="9">
    <source>
        <dbReference type="EMBL" id="KAL2799093.1"/>
    </source>
</evidence>
<comment type="similarity">
    <text evidence="3">Belongs to the CENP-K/MCM22 family.</text>
</comment>
<accession>A0ABR4GJA1</accession>
<dbReference type="Proteomes" id="UP001610563">
    <property type="component" value="Unassembled WGS sequence"/>
</dbReference>
<sequence>MSSLAQMEVSQERVEKVLGFARSRQKAEGFYDQQQIDSSDIQAYERKLDDTLRELQDRVKRQEEDIRILRAANANDISEISTQPSLRIAQIRRAKKAYDSLLKSDADLPKPESPLPSLVALEETLRIIQESKIAVSVIVGKISTARQRLKAEETNLRDAQSIRDGLCKRIEGINKDKSANREKPPSEVAREILQEQQQRKYDLDKDTDRIREVLHSFCDEHLASMIAAENLGGPAVGDIADVSDATLAAGYTRLGKPKKPKAIEEDDQKTSQHRIDDMLRRQTGQERNQPPNRREAAATEIHELLDALLAAGSSYTDLSEESAASRFLVRAKVAQFHPRDARRLRLIDFGRSLHE</sequence>
<dbReference type="PANTHER" id="PTHR14401:SF6">
    <property type="entry name" value="CENTROMERE PROTEIN K"/>
    <property type="match status" value="1"/>
</dbReference>
<evidence type="ECO:0000313" key="10">
    <source>
        <dbReference type="Proteomes" id="UP001610563"/>
    </source>
</evidence>
<keyword evidence="6" id="KW-0539">Nucleus</keyword>
<evidence type="ECO:0000256" key="5">
    <source>
        <dbReference type="ARBA" id="ARBA00023054"/>
    </source>
</evidence>
<evidence type="ECO:0000256" key="1">
    <source>
        <dbReference type="ARBA" id="ARBA00004123"/>
    </source>
</evidence>
<name>A0ABR4GJA1_9EURO</name>
<evidence type="ECO:0000256" key="4">
    <source>
        <dbReference type="ARBA" id="ARBA00022454"/>
    </source>
</evidence>
<comment type="subcellular location">
    <subcellularLocation>
        <location evidence="2">Chromosome</location>
        <location evidence="2">Centromere</location>
    </subcellularLocation>
    <subcellularLocation>
        <location evidence="1">Nucleus</location>
    </subcellularLocation>
</comment>
<evidence type="ECO:0000256" key="3">
    <source>
        <dbReference type="ARBA" id="ARBA00005795"/>
    </source>
</evidence>
<reference evidence="9 10" key="1">
    <citation type="submission" date="2024-07" db="EMBL/GenBank/DDBJ databases">
        <title>Section-level genome sequencing and comparative genomics of Aspergillus sections Usti and Cavernicolus.</title>
        <authorList>
            <consortium name="Lawrence Berkeley National Laboratory"/>
            <person name="Nybo J.L."/>
            <person name="Vesth T.C."/>
            <person name="Theobald S."/>
            <person name="Frisvad J.C."/>
            <person name="Larsen T.O."/>
            <person name="Kjaerboelling I."/>
            <person name="Rothschild-Mancinelli K."/>
            <person name="Lyhne E.K."/>
            <person name="Kogle M.E."/>
            <person name="Barry K."/>
            <person name="Clum A."/>
            <person name="Na H."/>
            <person name="Ledsgaard L."/>
            <person name="Lin J."/>
            <person name="Lipzen A."/>
            <person name="Kuo A."/>
            <person name="Riley R."/>
            <person name="Mondo S."/>
            <person name="Labutti K."/>
            <person name="Haridas S."/>
            <person name="Pangalinan J."/>
            <person name="Salamov A.A."/>
            <person name="Simmons B.A."/>
            <person name="Magnuson J.K."/>
            <person name="Chen J."/>
            <person name="Drula E."/>
            <person name="Henrissat B."/>
            <person name="Wiebenga A."/>
            <person name="Lubbers R.J."/>
            <person name="Gomes A.C."/>
            <person name="Makela M.R."/>
            <person name="Stajich J."/>
            <person name="Grigoriev I.V."/>
            <person name="Mortensen U.H."/>
            <person name="De Vries R.P."/>
            <person name="Baker S.E."/>
            <person name="Andersen M.R."/>
        </authorList>
    </citation>
    <scope>NUCLEOTIDE SEQUENCE [LARGE SCALE GENOMIC DNA]</scope>
    <source>
        <strain evidence="9 10">CBS 209.92</strain>
    </source>
</reference>
<evidence type="ECO:0000256" key="6">
    <source>
        <dbReference type="ARBA" id="ARBA00023242"/>
    </source>
</evidence>
<evidence type="ECO:0000256" key="2">
    <source>
        <dbReference type="ARBA" id="ARBA00004584"/>
    </source>
</evidence>
<evidence type="ECO:0000256" key="8">
    <source>
        <dbReference type="SAM" id="Coils"/>
    </source>
</evidence>
<keyword evidence="10" id="KW-1185">Reference proteome</keyword>
<keyword evidence="5 8" id="KW-0175">Coiled coil</keyword>
<proteinExistence type="inferred from homology"/>
<feature type="coiled-coil region" evidence="8">
    <location>
        <begin position="41"/>
        <end position="72"/>
    </location>
</feature>
<comment type="caution">
    <text evidence="9">The sequence shown here is derived from an EMBL/GenBank/DDBJ whole genome shotgun (WGS) entry which is preliminary data.</text>
</comment>
<protein>
    <submittedName>
        <fullName evidence="9">Uncharacterized protein</fullName>
    </submittedName>
</protein>
<dbReference type="EMBL" id="JBFTWV010000009">
    <property type="protein sequence ID" value="KAL2799093.1"/>
    <property type="molecule type" value="Genomic_DNA"/>
</dbReference>
<keyword evidence="4" id="KW-0158">Chromosome</keyword>
<dbReference type="InterPro" id="IPR020993">
    <property type="entry name" value="Centromere_CenpK"/>
</dbReference>
<dbReference type="PANTHER" id="PTHR14401">
    <property type="entry name" value="CENTROMERE PROTEIN K"/>
    <property type="match status" value="1"/>
</dbReference>
<keyword evidence="7" id="KW-0137">Centromere</keyword>
<evidence type="ECO:0000256" key="7">
    <source>
        <dbReference type="ARBA" id="ARBA00023328"/>
    </source>
</evidence>
<gene>
    <name evidence="9" type="ORF">BJX66DRAFT_333401</name>
</gene>
<organism evidence="9 10">
    <name type="scientific">Aspergillus keveii</name>
    <dbReference type="NCBI Taxonomy" id="714993"/>
    <lineage>
        <taxon>Eukaryota</taxon>
        <taxon>Fungi</taxon>
        <taxon>Dikarya</taxon>
        <taxon>Ascomycota</taxon>
        <taxon>Pezizomycotina</taxon>
        <taxon>Eurotiomycetes</taxon>
        <taxon>Eurotiomycetidae</taxon>
        <taxon>Eurotiales</taxon>
        <taxon>Aspergillaceae</taxon>
        <taxon>Aspergillus</taxon>
        <taxon>Aspergillus subgen. Nidulantes</taxon>
    </lineage>
</organism>